<keyword evidence="7" id="KW-1185">Reference proteome</keyword>
<protein>
    <submittedName>
        <fullName evidence="6">Methyltransferase</fullName>
    </submittedName>
</protein>
<organism evidence="6 7">
    <name type="scientific">Micromonospora costi</name>
    <dbReference type="NCBI Taxonomy" id="1530042"/>
    <lineage>
        <taxon>Bacteria</taxon>
        <taxon>Bacillati</taxon>
        <taxon>Actinomycetota</taxon>
        <taxon>Actinomycetes</taxon>
        <taxon>Micromonosporales</taxon>
        <taxon>Micromonosporaceae</taxon>
        <taxon>Micromonospora</taxon>
    </lineage>
</organism>
<dbReference type="InterPro" id="IPR036388">
    <property type="entry name" value="WH-like_DNA-bd_sf"/>
</dbReference>
<dbReference type="CDD" id="cd02440">
    <property type="entry name" value="AdoMet_MTases"/>
    <property type="match status" value="1"/>
</dbReference>
<dbReference type="SUPFAM" id="SSF46785">
    <property type="entry name" value="Winged helix' DNA-binding domain"/>
    <property type="match status" value="1"/>
</dbReference>
<proteinExistence type="predicted"/>
<comment type="caution">
    <text evidence="6">The sequence shown here is derived from an EMBL/GenBank/DDBJ whole genome shotgun (WGS) entry which is preliminary data.</text>
</comment>
<evidence type="ECO:0000256" key="3">
    <source>
        <dbReference type="ARBA" id="ARBA00022691"/>
    </source>
</evidence>
<dbReference type="Gene3D" id="3.40.50.150">
    <property type="entry name" value="Vaccinia Virus protein VP39"/>
    <property type="match status" value="1"/>
</dbReference>
<dbReference type="Gene3D" id="1.10.10.10">
    <property type="entry name" value="Winged helix-like DNA-binding domain superfamily/Winged helix DNA-binding domain"/>
    <property type="match status" value="1"/>
</dbReference>
<sequence length="384" mass="40418">MASSMAKGVADPVVVAVAWASTHRWITIIGGSVADQQIQRVFVPPSDGSGSDVPHGADPAPPLNPARITGVASGFMTAKALFVAAEVGLFAAMPAEGATAPILAARCDLPVRSARALADLLVATGLLEHDGERYRNAPDTEAFLAGRGPLDMRPMLTYWDTVSYSTWARASVAFRTREGVRTDLTEAQIQAYESSVALVTAETAADLAGAYDFGPHRRVLDVGGGIGTFVKPILGAYPQLTATLLDLPEVVAVARDKVADDAVAGRLDLVGADVFVDPLPAGHDVMVVANVLHLFSPERNTDLLSRLRAVVAPEGRLLLVDWWRDASAPHPATRLGAGEFLMISGGDTYEAGEVAQWLDTTGWRVVAHLPLAAPAGLIVAEPIE</sequence>
<dbReference type="GO" id="GO:0008171">
    <property type="term" value="F:O-methyltransferase activity"/>
    <property type="evidence" value="ECO:0007669"/>
    <property type="project" value="InterPro"/>
</dbReference>
<dbReference type="AlphaFoldDB" id="A0A3A9ZXU3"/>
<dbReference type="Proteomes" id="UP000279968">
    <property type="component" value="Unassembled WGS sequence"/>
</dbReference>
<dbReference type="InterPro" id="IPR001077">
    <property type="entry name" value="COMT_C"/>
</dbReference>
<evidence type="ECO:0000313" key="6">
    <source>
        <dbReference type="EMBL" id="RKN52017.1"/>
    </source>
</evidence>
<dbReference type="PANTHER" id="PTHR43712:SF2">
    <property type="entry name" value="O-METHYLTRANSFERASE CICE"/>
    <property type="match status" value="1"/>
</dbReference>
<dbReference type="GO" id="GO:0032259">
    <property type="term" value="P:methylation"/>
    <property type="evidence" value="ECO:0007669"/>
    <property type="project" value="UniProtKB-KW"/>
</dbReference>
<dbReference type="InterPro" id="IPR016461">
    <property type="entry name" value="COMT-like"/>
</dbReference>
<dbReference type="Pfam" id="PF00891">
    <property type="entry name" value="Methyltransf_2"/>
    <property type="match status" value="1"/>
</dbReference>
<evidence type="ECO:0000259" key="4">
    <source>
        <dbReference type="Pfam" id="PF00891"/>
    </source>
</evidence>
<name>A0A3A9ZXU3_9ACTN</name>
<dbReference type="SUPFAM" id="SSF53335">
    <property type="entry name" value="S-adenosyl-L-methionine-dependent methyltransferases"/>
    <property type="match status" value="1"/>
</dbReference>
<reference evidence="6 7" key="1">
    <citation type="journal article" date="2015" name="Int. J. Syst. Evol. Microbiol.">
        <title>Micromonospora costi sp. nov., isolated from a leaf of Costus speciosus.</title>
        <authorList>
            <person name="Thawai C."/>
        </authorList>
    </citation>
    <scope>NUCLEOTIDE SEQUENCE [LARGE SCALE GENOMIC DNA]</scope>
    <source>
        <strain evidence="6 7">CS1-12</strain>
    </source>
</reference>
<keyword evidence="2 6" id="KW-0808">Transferase</keyword>
<feature type="domain" description="O-methyltransferase dimerisation" evidence="5">
    <location>
        <begin position="72"/>
        <end position="145"/>
    </location>
</feature>
<dbReference type="GO" id="GO:0046983">
    <property type="term" value="F:protein dimerization activity"/>
    <property type="evidence" value="ECO:0007669"/>
    <property type="project" value="InterPro"/>
</dbReference>
<feature type="domain" description="O-methyltransferase C-terminal" evidence="4">
    <location>
        <begin position="204"/>
        <end position="363"/>
    </location>
</feature>
<evidence type="ECO:0000259" key="5">
    <source>
        <dbReference type="Pfam" id="PF08100"/>
    </source>
</evidence>
<gene>
    <name evidence="6" type="ORF">D7193_25910</name>
</gene>
<keyword evidence="1 6" id="KW-0489">Methyltransferase</keyword>
<accession>A0A3A9ZXU3</accession>
<evidence type="ECO:0000256" key="1">
    <source>
        <dbReference type="ARBA" id="ARBA00022603"/>
    </source>
</evidence>
<dbReference type="InterPro" id="IPR036390">
    <property type="entry name" value="WH_DNA-bd_sf"/>
</dbReference>
<evidence type="ECO:0000256" key="2">
    <source>
        <dbReference type="ARBA" id="ARBA00022679"/>
    </source>
</evidence>
<dbReference type="EMBL" id="RBAN01000005">
    <property type="protein sequence ID" value="RKN52017.1"/>
    <property type="molecule type" value="Genomic_DNA"/>
</dbReference>
<evidence type="ECO:0000313" key="7">
    <source>
        <dbReference type="Proteomes" id="UP000279968"/>
    </source>
</evidence>
<dbReference type="InterPro" id="IPR012967">
    <property type="entry name" value="COMT_dimerisation"/>
</dbReference>
<dbReference type="PANTHER" id="PTHR43712">
    <property type="entry name" value="PUTATIVE (AFU_ORTHOLOGUE AFUA_4G14580)-RELATED"/>
    <property type="match status" value="1"/>
</dbReference>
<dbReference type="InterPro" id="IPR029063">
    <property type="entry name" value="SAM-dependent_MTases_sf"/>
</dbReference>
<dbReference type="Pfam" id="PF08100">
    <property type="entry name" value="Dimerisation"/>
    <property type="match status" value="1"/>
</dbReference>
<keyword evidence="3" id="KW-0949">S-adenosyl-L-methionine</keyword>
<dbReference type="PROSITE" id="PS51683">
    <property type="entry name" value="SAM_OMT_II"/>
    <property type="match status" value="1"/>
</dbReference>